<dbReference type="Gene3D" id="3.40.50.720">
    <property type="entry name" value="NAD(P)-binding Rossmann-like Domain"/>
    <property type="match status" value="1"/>
</dbReference>
<proteinExistence type="inferred from homology"/>
<organism evidence="3 4">
    <name type="scientific">Goodfellowiella coeruleoviolacea</name>
    <dbReference type="NCBI Taxonomy" id="334858"/>
    <lineage>
        <taxon>Bacteria</taxon>
        <taxon>Bacillati</taxon>
        <taxon>Actinomycetota</taxon>
        <taxon>Actinomycetes</taxon>
        <taxon>Pseudonocardiales</taxon>
        <taxon>Pseudonocardiaceae</taxon>
        <taxon>Goodfellowiella</taxon>
    </lineage>
</organism>
<dbReference type="InterPro" id="IPR036291">
    <property type="entry name" value="NAD(P)-bd_dom_sf"/>
</dbReference>
<gene>
    <name evidence="3" type="ORF">LX83_007161</name>
</gene>
<sequence>MQIIGNGFLARNLAEHLSDRHPHVTAIAAGVSWTHSRSLEDFDREAALLTDTVAEHLHSGRTIVFFSTAAGGMYGNRLSTGTECGPVFPRTAYARHKLALESMLARSGMRWLILRLTHVVGHGQPRHQLLPALTEQVRSGRVTLYRGAHRDLLDVRDLGWLIDRLLVKGVHDEVINVASGTPEPVERIVEAIEARLGTVAEKAVVDRPAQNGPLRIARLRELVPEIDERGFERDYLTQLITRYVPAGTNRTRKGT</sequence>
<dbReference type="InterPro" id="IPR001509">
    <property type="entry name" value="Epimerase_deHydtase"/>
</dbReference>
<dbReference type="AlphaFoldDB" id="A0AAE3KK34"/>
<evidence type="ECO:0000259" key="2">
    <source>
        <dbReference type="Pfam" id="PF01370"/>
    </source>
</evidence>
<reference evidence="3" key="1">
    <citation type="submission" date="2022-06" db="EMBL/GenBank/DDBJ databases">
        <title>Genomic Encyclopedia of Archaeal and Bacterial Type Strains, Phase II (KMG-II): from individual species to whole genera.</title>
        <authorList>
            <person name="Goeker M."/>
        </authorList>
    </citation>
    <scope>NUCLEOTIDE SEQUENCE</scope>
    <source>
        <strain evidence="3">DSM 43935</strain>
    </source>
</reference>
<evidence type="ECO:0000256" key="1">
    <source>
        <dbReference type="ARBA" id="ARBA00007637"/>
    </source>
</evidence>
<dbReference type="RefSeq" id="WP_253780346.1">
    <property type="nucleotide sequence ID" value="NZ_JAMTCK010000028.1"/>
</dbReference>
<comment type="similarity">
    <text evidence="1">Belongs to the NAD(P)-dependent epimerase/dehydratase family.</text>
</comment>
<dbReference type="SUPFAM" id="SSF51735">
    <property type="entry name" value="NAD(P)-binding Rossmann-fold domains"/>
    <property type="match status" value="1"/>
</dbReference>
<dbReference type="Pfam" id="PF01370">
    <property type="entry name" value="Epimerase"/>
    <property type="match status" value="1"/>
</dbReference>
<comment type="caution">
    <text evidence="3">The sequence shown here is derived from an EMBL/GenBank/DDBJ whole genome shotgun (WGS) entry which is preliminary data.</text>
</comment>
<evidence type="ECO:0000313" key="3">
    <source>
        <dbReference type="EMBL" id="MCP2170270.1"/>
    </source>
</evidence>
<evidence type="ECO:0000313" key="4">
    <source>
        <dbReference type="Proteomes" id="UP001206128"/>
    </source>
</evidence>
<protein>
    <submittedName>
        <fullName evidence="3">Nucleoside-diphosphate-sugar epimerase</fullName>
    </submittedName>
</protein>
<keyword evidence="4" id="KW-1185">Reference proteome</keyword>
<name>A0AAE3KK34_9PSEU</name>
<dbReference type="EMBL" id="JAMTCK010000028">
    <property type="protein sequence ID" value="MCP2170270.1"/>
    <property type="molecule type" value="Genomic_DNA"/>
</dbReference>
<feature type="domain" description="NAD-dependent epimerase/dehydratase" evidence="2">
    <location>
        <begin position="12"/>
        <end position="178"/>
    </location>
</feature>
<dbReference type="Proteomes" id="UP001206128">
    <property type="component" value="Unassembled WGS sequence"/>
</dbReference>
<accession>A0AAE3KK34</accession>
<dbReference type="PANTHER" id="PTHR43000">
    <property type="entry name" value="DTDP-D-GLUCOSE 4,6-DEHYDRATASE-RELATED"/>
    <property type="match status" value="1"/>
</dbReference>